<comment type="caution">
    <text evidence="1">The sequence shown here is derived from an EMBL/GenBank/DDBJ whole genome shotgun (WGS) entry which is preliminary data.</text>
</comment>
<gene>
    <name evidence="1" type="ORF">S12H4_44816</name>
</gene>
<organism evidence="1">
    <name type="scientific">marine sediment metagenome</name>
    <dbReference type="NCBI Taxonomy" id="412755"/>
    <lineage>
        <taxon>unclassified sequences</taxon>
        <taxon>metagenomes</taxon>
        <taxon>ecological metagenomes</taxon>
    </lineage>
</organism>
<dbReference type="EMBL" id="BARW01027647">
    <property type="protein sequence ID" value="GAJ04394.1"/>
    <property type="molecule type" value="Genomic_DNA"/>
</dbReference>
<dbReference type="AlphaFoldDB" id="X1TGI7"/>
<evidence type="ECO:0000313" key="1">
    <source>
        <dbReference type="EMBL" id="GAJ04394.1"/>
    </source>
</evidence>
<proteinExistence type="predicted"/>
<accession>X1TGI7</accession>
<feature type="non-terminal residue" evidence="1">
    <location>
        <position position="1"/>
    </location>
</feature>
<dbReference type="SUPFAM" id="SSF63829">
    <property type="entry name" value="Calcium-dependent phosphotriesterase"/>
    <property type="match status" value="1"/>
</dbReference>
<sequence length="228" mass="25359">LNRYVEVPLKDQDLQGFDIAFDSSNNVYIVHNRGISKFTLEGTWLGNSYIIKPIYGIAITKVDGVDKIFITSKAYNGNSIFRLDTDLVIEKSYDIGGSKAYCPRIYQSALYVASALSSDKDIWKFNFDLDLISSSVSADPFVQYAISTCKPVSAVDMNPSIIMESIITNSRYGGGIQSNIISSADFSTIFSHCNTNNILVSILLDTQRPLLDWLDTIQAHYQGFLFLG</sequence>
<reference evidence="1" key="1">
    <citation type="journal article" date="2014" name="Front. Microbiol.">
        <title>High frequency of phylogenetically diverse reductive dehalogenase-homologous genes in deep subseafloor sedimentary metagenomes.</title>
        <authorList>
            <person name="Kawai M."/>
            <person name="Futagami T."/>
            <person name="Toyoda A."/>
            <person name="Takaki Y."/>
            <person name="Nishi S."/>
            <person name="Hori S."/>
            <person name="Arai W."/>
            <person name="Tsubouchi T."/>
            <person name="Morono Y."/>
            <person name="Uchiyama I."/>
            <person name="Ito T."/>
            <person name="Fujiyama A."/>
            <person name="Inagaki F."/>
            <person name="Takami H."/>
        </authorList>
    </citation>
    <scope>NUCLEOTIDE SEQUENCE</scope>
    <source>
        <strain evidence="1">Expedition CK06-06</strain>
    </source>
</reference>
<name>X1TGI7_9ZZZZ</name>
<protein>
    <submittedName>
        <fullName evidence="1">Uncharacterized protein</fullName>
    </submittedName>
</protein>